<evidence type="ECO:0000256" key="4">
    <source>
        <dbReference type="ARBA" id="ARBA00022490"/>
    </source>
</evidence>
<evidence type="ECO:0000313" key="12">
    <source>
        <dbReference type="Proteomes" id="UP000821837"/>
    </source>
</evidence>
<dbReference type="PROSITE" id="PS51987">
    <property type="entry name" value="GS_CATALYTIC"/>
    <property type="match status" value="1"/>
</dbReference>
<dbReference type="FunFam" id="3.30.590.10:FF:000011">
    <property type="entry name" value="Glutamine synthetase"/>
    <property type="match status" value="1"/>
</dbReference>
<dbReference type="SMART" id="SM01230">
    <property type="entry name" value="Gln-synt_C"/>
    <property type="match status" value="1"/>
</dbReference>
<dbReference type="GO" id="GO:0005524">
    <property type="term" value="F:ATP binding"/>
    <property type="evidence" value="ECO:0007669"/>
    <property type="project" value="UniProtKB-KW"/>
</dbReference>
<dbReference type="PANTHER" id="PTHR20852:SF57">
    <property type="entry name" value="GLUTAMINE SYNTHETASE 2 CYTOPLASMIC"/>
    <property type="match status" value="1"/>
</dbReference>
<evidence type="ECO:0000256" key="2">
    <source>
        <dbReference type="ARBA" id="ARBA00009897"/>
    </source>
</evidence>
<reference evidence="11" key="1">
    <citation type="journal article" date="2020" name="Cell">
        <title>Large-Scale Comparative Analyses of Tick Genomes Elucidate Their Genetic Diversity and Vector Capacities.</title>
        <authorList>
            <consortium name="Tick Genome and Microbiome Consortium (TIGMIC)"/>
            <person name="Jia N."/>
            <person name="Wang J."/>
            <person name="Shi W."/>
            <person name="Du L."/>
            <person name="Sun Y."/>
            <person name="Zhan W."/>
            <person name="Jiang J.F."/>
            <person name="Wang Q."/>
            <person name="Zhang B."/>
            <person name="Ji P."/>
            <person name="Bell-Sakyi L."/>
            <person name="Cui X.M."/>
            <person name="Yuan T.T."/>
            <person name="Jiang B.G."/>
            <person name="Yang W.F."/>
            <person name="Lam T.T."/>
            <person name="Chang Q.C."/>
            <person name="Ding S.J."/>
            <person name="Wang X.J."/>
            <person name="Zhu J.G."/>
            <person name="Ruan X.D."/>
            <person name="Zhao L."/>
            <person name="Wei J.T."/>
            <person name="Ye R.Z."/>
            <person name="Que T.C."/>
            <person name="Du C.H."/>
            <person name="Zhou Y.H."/>
            <person name="Cheng J.X."/>
            <person name="Dai P.F."/>
            <person name="Guo W.B."/>
            <person name="Han X.H."/>
            <person name="Huang E.J."/>
            <person name="Li L.F."/>
            <person name="Wei W."/>
            <person name="Gao Y.C."/>
            <person name="Liu J.Z."/>
            <person name="Shao H.Z."/>
            <person name="Wang X."/>
            <person name="Wang C.C."/>
            <person name="Yang T.C."/>
            <person name="Huo Q.B."/>
            <person name="Li W."/>
            <person name="Chen H.Y."/>
            <person name="Chen S.E."/>
            <person name="Zhou L.G."/>
            <person name="Ni X.B."/>
            <person name="Tian J.H."/>
            <person name="Sheng Y."/>
            <person name="Liu T."/>
            <person name="Pan Y.S."/>
            <person name="Xia L.Y."/>
            <person name="Li J."/>
            <person name="Zhao F."/>
            <person name="Cao W.C."/>
        </authorList>
    </citation>
    <scope>NUCLEOTIDE SEQUENCE</scope>
    <source>
        <strain evidence="11">Rsan-2018</strain>
    </source>
</reference>
<dbReference type="SUPFAM" id="SSF55931">
    <property type="entry name" value="Glutamine synthetase/guanido kinase"/>
    <property type="match status" value="1"/>
</dbReference>
<comment type="similarity">
    <text evidence="2 8 9">Belongs to the glutamine synthetase family.</text>
</comment>
<keyword evidence="12" id="KW-1185">Reference proteome</keyword>
<organism evidence="11 12">
    <name type="scientific">Rhipicephalus sanguineus</name>
    <name type="common">Brown dog tick</name>
    <name type="synonym">Ixodes sanguineus</name>
    <dbReference type="NCBI Taxonomy" id="34632"/>
    <lineage>
        <taxon>Eukaryota</taxon>
        <taxon>Metazoa</taxon>
        <taxon>Ecdysozoa</taxon>
        <taxon>Arthropoda</taxon>
        <taxon>Chelicerata</taxon>
        <taxon>Arachnida</taxon>
        <taxon>Acari</taxon>
        <taxon>Parasitiformes</taxon>
        <taxon>Ixodida</taxon>
        <taxon>Ixodoidea</taxon>
        <taxon>Ixodidae</taxon>
        <taxon>Rhipicephalinae</taxon>
        <taxon>Rhipicephalus</taxon>
        <taxon>Rhipicephalus</taxon>
    </lineage>
</organism>
<evidence type="ECO:0000256" key="5">
    <source>
        <dbReference type="ARBA" id="ARBA00022598"/>
    </source>
</evidence>
<comment type="caution">
    <text evidence="11">The sequence shown here is derived from an EMBL/GenBank/DDBJ whole genome shotgun (WGS) entry which is preliminary data.</text>
</comment>
<proteinExistence type="inferred from homology"/>
<evidence type="ECO:0000259" key="10">
    <source>
        <dbReference type="PROSITE" id="PS51987"/>
    </source>
</evidence>
<dbReference type="AlphaFoldDB" id="A0A9D4Q4V6"/>
<dbReference type="InterPro" id="IPR008146">
    <property type="entry name" value="Gln_synth_cat_dom"/>
</dbReference>
<dbReference type="GO" id="GO:0004356">
    <property type="term" value="F:glutamine synthetase activity"/>
    <property type="evidence" value="ECO:0007669"/>
    <property type="project" value="UniProtKB-EC"/>
</dbReference>
<keyword evidence="6" id="KW-0547">Nucleotide-binding</keyword>
<accession>A0A9D4Q4V6</accession>
<sequence length="363" mass="40669">MAVDREAVLQRYLDLEQPDDAVFCTYVFVDGTLEKTRCKTRTLDFEPKSAEECPEWTFCALASYQWPDAGPKSEAYLSPVALFRDPFLKGRNKLVLCEVLQHDRTPMKTNTRRICLNAMNKAKDQQPWFGIEQEYVVTEKDGHPVDWPRQANHTIKRLGPYCYGVGADATSGRHISDAHYKACTYAGVKMAGTNCEGILSQWEYQVGPLEGVDAADHLWMSRYILDRVAEDFGVLVSLDPMPYPPGDWLGSAMHTNFSTRSMRSPGGISAIRAAVEKLKHNADADLAKYDTARVKRNKLRVGSGMVTTPLNQFTADECSKEVSVRIPRIVVDAGKGYLEDRRPGGNADPYTVCETIIRTVCLE</sequence>
<evidence type="ECO:0000256" key="3">
    <source>
        <dbReference type="ARBA" id="ARBA00012937"/>
    </source>
</evidence>
<dbReference type="PANTHER" id="PTHR20852">
    <property type="entry name" value="GLUTAMINE SYNTHETASE"/>
    <property type="match status" value="1"/>
</dbReference>
<dbReference type="SUPFAM" id="SSF54368">
    <property type="entry name" value="Glutamine synthetase, N-terminal domain"/>
    <property type="match status" value="1"/>
</dbReference>
<dbReference type="Pfam" id="PF00120">
    <property type="entry name" value="Gln-synt_C"/>
    <property type="match status" value="1"/>
</dbReference>
<dbReference type="VEuPathDB" id="VectorBase:RSAN_045978"/>
<dbReference type="EC" id="6.3.1.2" evidence="3"/>
<dbReference type="EMBL" id="JABSTV010001248">
    <property type="protein sequence ID" value="KAH7968125.1"/>
    <property type="molecule type" value="Genomic_DNA"/>
</dbReference>
<keyword evidence="5" id="KW-0436">Ligase</keyword>
<dbReference type="InterPro" id="IPR036651">
    <property type="entry name" value="Gln_synt_N_sf"/>
</dbReference>
<dbReference type="GO" id="GO:0005737">
    <property type="term" value="C:cytoplasm"/>
    <property type="evidence" value="ECO:0007669"/>
    <property type="project" value="UniProtKB-SubCell"/>
</dbReference>
<evidence type="ECO:0000256" key="6">
    <source>
        <dbReference type="ARBA" id="ARBA00022741"/>
    </source>
</evidence>
<keyword evidence="4" id="KW-0963">Cytoplasm</keyword>
<comment type="subcellular location">
    <subcellularLocation>
        <location evidence="1">Cytoplasm</location>
    </subcellularLocation>
</comment>
<dbReference type="Proteomes" id="UP000821837">
    <property type="component" value="Unassembled WGS sequence"/>
</dbReference>
<evidence type="ECO:0000256" key="1">
    <source>
        <dbReference type="ARBA" id="ARBA00004496"/>
    </source>
</evidence>
<evidence type="ECO:0000256" key="7">
    <source>
        <dbReference type="ARBA" id="ARBA00022840"/>
    </source>
</evidence>
<evidence type="ECO:0000313" key="11">
    <source>
        <dbReference type="EMBL" id="KAH7968125.1"/>
    </source>
</evidence>
<dbReference type="Gene3D" id="3.10.20.70">
    <property type="entry name" value="Glutamine synthetase, N-terminal domain"/>
    <property type="match status" value="1"/>
</dbReference>
<keyword evidence="7" id="KW-0067">ATP-binding</keyword>
<dbReference type="InterPro" id="IPR050292">
    <property type="entry name" value="Glutamine_Synthetase"/>
</dbReference>
<name>A0A9D4Q4V6_RHISA</name>
<protein>
    <recommendedName>
        <fullName evidence="3">glutamine synthetase</fullName>
        <ecNumber evidence="3">6.3.1.2</ecNumber>
    </recommendedName>
</protein>
<gene>
    <name evidence="11" type="ORF">HPB52_006052</name>
</gene>
<dbReference type="Gene3D" id="3.30.590.10">
    <property type="entry name" value="Glutamine synthetase/guanido kinase, catalytic domain"/>
    <property type="match status" value="1"/>
</dbReference>
<reference evidence="11" key="2">
    <citation type="submission" date="2021-09" db="EMBL/GenBank/DDBJ databases">
        <authorList>
            <person name="Jia N."/>
            <person name="Wang J."/>
            <person name="Shi W."/>
            <person name="Du L."/>
            <person name="Sun Y."/>
            <person name="Zhan W."/>
            <person name="Jiang J."/>
            <person name="Wang Q."/>
            <person name="Zhang B."/>
            <person name="Ji P."/>
            <person name="Sakyi L.B."/>
            <person name="Cui X."/>
            <person name="Yuan T."/>
            <person name="Jiang B."/>
            <person name="Yang W."/>
            <person name="Lam T.T.-Y."/>
            <person name="Chang Q."/>
            <person name="Ding S."/>
            <person name="Wang X."/>
            <person name="Zhu J."/>
            <person name="Ruan X."/>
            <person name="Zhao L."/>
            <person name="Wei J."/>
            <person name="Que T."/>
            <person name="Du C."/>
            <person name="Cheng J."/>
            <person name="Dai P."/>
            <person name="Han X."/>
            <person name="Huang E."/>
            <person name="Gao Y."/>
            <person name="Liu J."/>
            <person name="Shao H."/>
            <person name="Ye R."/>
            <person name="Li L."/>
            <person name="Wei W."/>
            <person name="Wang X."/>
            <person name="Wang C."/>
            <person name="Huo Q."/>
            <person name="Li W."/>
            <person name="Guo W."/>
            <person name="Chen H."/>
            <person name="Chen S."/>
            <person name="Zhou L."/>
            <person name="Zhou L."/>
            <person name="Ni X."/>
            <person name="Tian J."/>
            <person name="Zhou Y."/>
            <person name="Sheng Y."/>
            <person name="Liu T."/>
            <person name="Pan Y."/>
            <person name="Xia L."/>
            <person name="Li J."/>
            <person name="Zhao F."/>
            <person name="Cao W."/>
        </authorList>
    </citation>
    <scope>NUCLEOTIDE SEQUENCE</scope>
    <source>
        <strain evidence="11">Rsan-2018</strain>
        <tissue evidence="11">Larvae</tissue>
    </source>
</reference>
<dbReference type="GO" id="GO:0006542">
    <property type="term" value="P:glutamine biosynthetic process"/>
    <property type="evidence" value="ECO:0007669"/>
    <property type="project" value="InterPro"/>
</dbReference>
<feature type="domain" description="GS catalytic" evidence="10">
    <location>
        <begin position="111"/>
        <end position="363"/>
    </location>
</feature>
<evidence type="ECO:0000256" key="8">
    <source>
        <dbReference type="PROSITE-ProRule" id="PRU01331"/>
    </source>
</evidence>
<evidence type="ECO:0000256" key="9">
    <source>
        <dbReference type="RuleBase" id="RU000384"/>
    </source>
</evidence>
<dbReference type="InterPro" id="IPR014746">
    <property type="entry name" value="Gln_synth/guanido_kin_cat_dom"/>
</dbReference>